<dbReference type="FunFam" id="3.30.1490.20:FF:000010">
    <property type="entry name" value="Phosphoenolpyruvate synthase"/>
    <property type="match status" value="1"/>
</dbReference>
<dbReference type="SUPFAM" id="SSF56059">
    <property type="entry name" value="Glutathione synthetase ATP-binding domain-like"/>
    <property type="match status" value="1"/>
</dbReference>
<dbReference type="PANTHER" id="PTHR43030:SF1">
    <property type="entry name" value="PHOSPHOENOLPYRUVATE SYNTHASE"/>
    <property type="match status" value="1"/>
</dbReference>
<dbReference type="EMBL" id="CP053073">
    <property type="protein sequence ID" value="QJR14167.1"/>
    <property type="molecule type" value="Genomic_DNA"/>
</dbReference>
<dbReference type="GO" id="GO:0006094">
    <property type="term" value="P:gluconeogenesis"/>
    <property type="evidence" value="ECO:0007669"/>
    <property type="project" value="UniProtKB-UniPathway"/>
</dbReference>
<dbReference type="Proteomes" id="UP000503096">
    <property type="component" value="Chromosome"/>
</dbReference>
<dbReference type="InterPro" id="IPR008279">
    <property type="entry name" value="PEP-util_enz_mobile_dom"/>
</dbReference>
<dbReference type="GO" id="GO:0046872">
    <property type="term" value="F:metal ion binding"/>
    <property type="evidence" value="ECO:0007669"/>
    <property type="project" value="UniProtKB-KW"/>
</dbReference>
<feature type="domain" description="DOD-type homing endonuclease" evidence="17">
    <location>
        <begin position="542"/>
        <end position="685"/>
    </location>
</feature>
<dbReference type="Pfam" id="PF01326">
    <property type="entry name" value="PPDK_N"/>
    <property type="match status" value="1"/>
</dbReference>
<organism evidence="18 19">
    <name type="scientific">Usitatibacter palustris</name>
    <dbReference type="NCBI Taxonomy" id="2732487"/>
    <lineage>
        <taxon>Bacteria</taxon>
        <taxon>Pseudomonadati</taxon>
        <taxon>Pseudomonadota</taxon>
        <taxon>Betaproteobacteria</taxon>
        <taxon>Nitrosomonadales</taxon>
        <taxon>Usitatibacteraceae</taxon>
        <taxon>Usitatibacter</taxon>
    </lineage>
</organism>
<dbReference type="Gene3D" id="3.10.28.10">
    <property type="entry name" value="Homing endonucleases"/>
    <property type="match status" value="1"/>
</dbReference>
<evidence type="ECO:0000256" key="1">
    <source>
        <dbReference type="ARBA" id="ARBA00001946"/>
    </source>
</evidence>
<dbReference type="FunFam" id="3.20.20.60:FF:000010">
    <property type="entry name" value="Phosphoenolpyruvate synthase"/>
    <property type="match status" value="1"/>
</dbReference>
<dbReference type="InterPro" id="IPR013815">
    <property type="entry name" value="ATP_grasp_subdomain_1"/>
</dbReference>
<comment type="catalytic activity">
    <reaction evidence="16">
        <text>pyruvate + ATP + H2O = phosphoenolpyruvate + AMP + phosphate + 2 H(+)</text>
        <dbReference type="Rhea" id="RHEA:11364"/>
        <dbReference type="ChEBI" id="CHEBI:15361"/>
        <dbReference type="ChEBI" id="CHEBI:15377"/>
        <dbReference type="ChEBI" id="CHEBI:15378"/>
        <dbReference type="ChEBI" id="CHEBI:30616"/>
        <dbReference type="ChEBI" id="CHEBI:43474"/>
        <dbReference type="ChEBI" id="CHEBI:58702"/>
        <dbReference type="ChEBI" id="CHEBI:456215"/>
        <dbReference type="EC" id="2.7.9.2"/>
    </reaction>
</comment>
<keyword evidence="13" id="KW-0460">Magnesium</keyword>
<gene>
    <name evidence="18" type="ORF">DSM104440_00960</name>
</gene>
<dbReference type="KEGG" id="upl:DSM104440_00960"/>
<evidence type="ECO:0000256" key="4">
    <source>
        <dbReference type="ARBA" id="ARBA00007837"/>
    </source>
</evidence>
<dbReference type="InterPro" id="IPR006319">
    <property type="entry name" value="PEP_synth"/>
</dbReference>
<evidence type="ECO:0000313" key="18">
    <source>
        <dbReference type="EMBL" id="QJR14167.1"/>
    </source>
</evidence>
<dbReference type="InterPro" id="IPR030934">
    <property type="entry name" value="Intein_C"/>
</dbReference>
<evidence type="ECO:0000259" key="17">
    <source>
        <dbReference type="PROSITE" id="PS50819"/>
    </source>
</evidence>
<dbReference type="SMART" id="SM00306">
    <property type="entry name" value="HintN"/>
    <property type="match status" value="1"/>
</dbReference>
<evidence type="ECO:0000256" key="7">
    <source>
        <dbReference type="ARBA" id="ARBA00022679"/>
    </source>
</evidence>
<dbReference type="GO" id="GO:0004519">
    <property type="term" value="F:endonuclease activity"/>
    <property type="evidence" value="ECO:0007669"/>
    <property type="project" value="InterPro"/>
</dbReference>
<evidence type="ECO:0000256" key="15">
    <source>
        <dbReference type="ARBA" id="ARBA00033470"/>
    </source>
</evidence>
<comment type="function">
    <text evidence="2">Catalyzes the phosphorylation of pyruvate to phosphoenolpyruvate.</text>
</comment>
<evidence type="ECO:0000256" key="14">
    <source>
        <dbReference type="ARBA" id="ARBA00023000"/>
    </source>
</evidence>
<dbReference type="InterPro" id="IPR002192">
    <property type="entry name" value="PPDK_AMP/ATP-bd"/>
</dbReference>
<dbReference type="Gene3D" id="3.30.470.20">
    <property type="entry name" value="ATP-grasp fold, B domain"/>
    <property type="match status" value="1"/>
</dbReference>
<dbReference type="Pfam" id="PF00391">
    <property type="entry name" value="PEP-utilizers"/>
    <property type="match status" value="2"/>
</dbReference>
<dbReference type="InterPro" id="IPR036637">
    <property type="entry name" value="Phosphohistidine_dom_sf"/>
</dbReference>
<comment type="cofactor">
    <cofactor evidence="1">
        <name>Mg(2+)</name>
        <dbReference type="ChEBI" id="CHEBI:18420"/>
    </cofactor>
</comment>
<accession>A0A6M4H853</accession>
<comment type="similarity">
    <text evidence="4">Belongs to the PEP-utilizing enzyme family.</text>
</comment>
<evidence type="ECO:0000256" key="2">
    <source>
        <dbReference type="ARBA" id="ARBA00002988"/>
    </source>
</evidence>
<sequence>MPARRVLPLESLRMTDVASVGGKNSSLGELISQLSAAGVRVPGGFATTADAFTEFVAHNKIQGTIEAALAGLDVNDVEALARAGAKIRAAVEGASFPPALEKEISDEYARISAGAPNASFAVRSSATAEDLPDASFAGQQETYLNISGIANVLDAVKRVFASLYNDRAIAYRVHKGFEHAEVAISAGVQRMVRSDLGAAGVLFTMDTESGFRDVVFITASYGLGEMVVQGAVNPDEFYVAKQCLANGKPAIVRRAIGNKAIKLIFANESSAGKSVAEVEVAPADRDRFSISDAEAEELARYAVAIEKHYGRPMDIEWGRDGTDGLLYILQARPETVKSQETKKDTLTRYRIGKRGEVLSEGRAIGSKIGQGKVRVIKNVSEIARVKDGDILVTDMTDPNWEPVMKRASAIVTNRGGRTCFSGDTRVLTNAGFMTFRELHERGHEGLSVPSLNRATLRIEWKPVLAVMKRVAGMIRVGISQTGRAQGNDLKLTPNHKMLSLANGELADREIQDMLENQECVLLAQQLPQLSASTRKEHSLAYLLGGLMTDGHVHLTRTHGEVTFIQKPEVAKLDFIARMNEALEANYGKAFKEHAKKVSSGFIRGKQVVGSANAYRCYSKSIATAVREEQETIVTTLLKSDADVACHFLAGVIDGDGSFQKGRVNVYVSGGDLLEAVIVACMRIGIVPQVSTNRSIYNVQIVEKLDLLRRYTSRVPCRDERKVGSRFFNTRQLLPGTVNSDLNNRVRKNLLIDAQGLSAHLPAVSDARLKDRLEHLLASDLRQARVAMEETLAQDDVYNITVGDHHNYIVFTERYTPVLVNNCHAAIIARELGVPAVVGCEDATEKLAEGVDVTVSCAEGDTGYIYAGKLDFEVVEVRLDKMPKIPVKIAMNVGNPQLAFDFAQLPNDGVGLARLEFIISNQIGIHPKACLEFATLPADLKSQVERQSRGYANPVEFYVEKIAEGVSTIATAFWPKKVIVRLSDFKSNEYRNLIGGARYEPHEENPMLGFRGASRYIAKSFRDCFELECRAMRKVRDEMGLTNVEIMIPFVRTLKEAEQVHAILKDNGLERGKNGLKVVMMCEIPSNAILADEFLKHFDGFSIGSNDMTQLTLALDRDSGLVMESFDERDAAVKRMLHLAIQACRKANKYVGICGQGPSDYPDLAEWLMEEGIESMSLNPDTVVETWLHLARAAAPKETADR</sequence>
<dbReference type="SUPFAM" id="SSF51621">
    <property type="entry name" value="Phosphoenolpyruvate/pyruvate domain"/>
    <property type="match status" value="1"/>
</dbReference>
<dbReference type="InterPro" id="IPR004860">
    <property type="entry name" value="LAGLIDADG_dom"/>
</dbReference>
<keyword evidence="9" id="KW-0547">Nucleotide-binding</keyword>
<evidence type="ECO:0000256" key="3">
    <source>
        <dbReference type="ARBA" id="ARBA00004742"/>
    </source>
</evidence>
<dbReference type="Gene3D" id="2.170.16.10">
    <property type="entry name" value="Hedgehog/Intein (Hint) domain"/>
    <property type="match status" value="2"/>
</dbReference>
<dbReference type="UniPathway" id="UPA00138"/>
<dbReference type="NCBIfam" id="NF005057">
    <property type="entry name" value="PRK06464.1"/>
    <property type="match status" value="2"/>
</dbReference>
<dbReference type="InterPro" id="IPR006142">
    <property type="entry name" value="INTEIN"/>
</dbReference>
<dbReference type="PROSITE" id="PS50818">
    <property type="entry name" value="INTEIN_C_TER"/>
    <property type="match status" value="1"/>
</dbReference>
<dbReference type="AlphaFoldDB" id="A0A6M4H853"/>
<dbReference type="RefSeq" id="WP_171160952.1">
    <property type="nucleotide sequence ID" value="NZ_CP053073.1"/>
</dbReference>
<dbReference type="SUPFAM" id="SSF51294">
    <property type="entry name" value="Hedgehog/intein (Hint) domain"/>
    <property type="match status" value="1"/>
</dbReference>
<keyword evidence="19" id="KW-1185">Reference proteome</keyword>
<dbReference type="InterPro" id="IPR036844">
    <property type="entry name" value="Hint_dom_sf"/>
</dbReference>
<keyword evidence="7" id="KW-0808">Transferase</keyword>
<dbReference type="InterPro" id="IPR000121">
    <property type="entry name" value="PEP_util_C"/>
</dbReference>
<dbReference type="InterPro" id="IPR027434">
    <property type="entry name" value="Homing_endonucl"/>
</dbReference>
<dbReference type="GO" id="GO:0005524">
    <property type="term" value="F:ATP binding"/>
    <property type="evidence" value="ECO:0007669"/>
    <property type="project" value="UniProtKB-KW"/>
</dbReference>
<dbReference type="SUPFAM" id="SSF52009">
    <property type="entry name" value="Phosphohistidine domain"/>
    <property type="match status" value="1"/>
</dbReference>
<dbReference type="PROSITE" id="PS50817">
    <property type="entry name" value="INTEIN_N_TER"/>
    <property type="match status" value="1"/>
</dbReference>
<evidence type="ECO:0000256" key="6">
    <source>
        <dbReference type="ARBA" id="ARBA00021623"/>
    </source>
</evidence>
<dbReference type="InterPro" id="IPR015813">
    <property type="entry name" value="Pyrv/PenolPyrv_kinase-like_dom"/>
</dbReference>
<keyword evidence="12" id="KW-0067">ATP-binding</keyword>
<evidence type="ECO:0000256" key="12">
    <source>
        <dbReference type="ARBA" id="ARBA00022840"/>
    </source>
</evidence>
<dbReference type="PROSITE" id="PS50819">
    <property type="entry name" value="INTEIN_ENDONUCLEASE"/>
    <property type="match status" value="1"/>
</dbReference>
<dbReference type="FunFam" id="3.30.470.20:FF:000017">
    <property type="entry name" value="Phosphoenolpyruvate synthase"/>
    <property type="match status" value="1"/>
</dbReference>
<dbReference type="NCBIfam" id="TIGR01445">
    <property type="entry name" value="intein_Nterm"/>
    <property type="match status" value="1"/>
</dbReference>
<dbReference type="Pfam" id="PF02896">
    <property type="entry name" value="PEP-utilizers_C"/>
    <property type="match status" value="1"/>
</dbReference>
<evidence type="ECO:0000256" key="13">
    <source>
        <dbReference type="ARBA" id="ARBA00022842"/>
    </source>
</evidence>
<evidence type="ECO:0000256" key="5">
    <source>
        <dbReference type="ARBA" id="ARBA00011996"/>
    </source>
</evidence>
<keyword evidence="11" id="KW-0068">Autocatalytic cleavage</keyword>
<evidence type="ECO:0000256" key="11">
    <source>
        <dbReference type="ARBA" id="ARBA00022813"/>
    </source>
</evidence>
<comment type="pathway">
    <text evidence="3">Carbohydrate biosynthesis; gluconeogenesis.</text>
</comment>
<name>A0A6M4H853_9PROT</name>
<evidence type="ECO:0000313" key="19">
    <source>
        <dbReference type="Proteomes" id="UP000503096"/>
    </source>
</evidence>
<proteinExistence type="inferred from homology"/>
<evidence type="ECO:0000256" key="9">
    <source>
        <dbReference type="ARBA" id="ARBA00022741"/>
    </source>
</evidence>
<dbReference type="InterPro" id="IPR006141">
    <property type="entry name" value="Intein_N"/>
</dbReference>
<evidence type="ECO:0000256" key="16">
    <source>
        <dbReference type="ARBA" id="ARBA00047700"/>
    </source>
</evidence>
<evidence type="ECO:0000256" key="10">
    <source>
        <dbReference type="ARBA" id="ARBA00022777"/>
    </source>
</evidence>
<dbReference type="Gene3D" id="3.50.30.10">
    <property type="entry name" value="Phosphohistidine domain"/>
    <property type="match status" value="2"/>
</dbReference>
<reference evidence="18 19" key="1">
    <citation type="submission" date="2020-04" db="EMBL/GenBank/DDBJ databases">
        <title>Usitatibacter rugosus gen. nov., sp. nov. and Usitatibacter palustris sp. nov., novel members of Usitatibacteraceae fam. nov. within the order Nitrosomonadales isolated from soil.</title>
        <authorList>
            <person name="Huber K.J."/>
            <person name="Neumann-Schaal M."/>
            <person name="Geppert A."/>
            <person name="Luckner M."/>
            <person name="Wanner G."/>
            <person name="Overmann J."/>
        </authorList>
    </citation>
    <scope>NUCLEOTIDE SEQUENCE [LARGE SCALE GENOMIC DNA]</scope>
    <source>
        <strain evidence="18 19">Swamp67</strain>
    </source>
</reference>
<dbReference type="InterPro" id="IPR003587">
    <property type="entry name" value="Hint_dom_N"/>
</dbReference>
<protein>
    <recommendedName>
        <fullName evidence="6">Phosphoenolpyruvate synthase</fullName>
        <ecNumber evidence="5">2.7.9.2</ecNumber>
    </recommendedName>
    <alternativeName>
        <fullName evidence="15">Pyruvate, water dikinase</fullName>
    </alternativeName>
</protein>
<evidence type="ECO:0000256" key="8">
    <source>
        <dbReference type="ARBA" id="ARBA00022723"/>
    </source>
</evidence>
<dbReference type="PANTHER" id="PTHR43030">
    <property type="entry name" value="PHOSPHOENOLPYRUVATE SYNTHASE"/>
    <property type="match status" value="1"/>
</dbReference>
<dbReference type="InParanoid" id="A0A6M4H853"/>
<keyword evidence="14" id="KW-0651">Protein splicing</keyword>
<dbReference type="InterPro" id="IPR023151">
    <property type="entry name" value="PEP_util_CS"/>
</dbReference>
<dbReference type="GO" id="GO:0016539">
    <property type="term" value="P:intein-mediated protein splicing"/>
    <property type="evidence" value="ECO:0007669"/>
    <property type="project" value="InterPro"/>
</dbReference>
<dbReference type="PRINTS" id="PR00379">
    <property type="entry name" value="INTEIN"/>
</dbReference>
<dbReference type="EC" id="2.7.9.2" evidence="5"/>
<dbReference type="PROSITE" id="PS00742">
    <property type="entry name" value="PEP_ENZYMES_2"/>
    <property type="match status" value="1"/>
</dbReference>
<dbReference type="GO" id="GO:0008986">
    <property type="term" value="F:pyruvate, water dikinase activity"/>
    <property type="evidence" value="ECO:0007669"/>
    <property type="project" value="UniProtKB-EC"/>
</dbReference>
<keyword evidence="10" id="KW-0418">Kinase</keyword>
<dbReference type="InterPro" id="IPR004042">
    <property type="entry name" value="Intein_endonuc_central"/>
</dbReference>
<dbReference type="CDD" id="cd00081">
    <property type="entry name" value="Hint"/>
    <property type="match status" value="1"/>
</dbReference>
<dbReference type="InterPro" id="IPR040442">
    <property type="entry name" value="Pyrv_kinase-like_dom_sf"/>
</dbReference>
<dbReference type="Pfam" id="PF14528">
    <property type="entry name" value="LAGLIDADG_3"/>
    <property type="match status" value="1"/>
</dbReference>
<dbReference type="Gene3D" id="3.20.20.60">
    <property type="entry name" value="Phosphoenolpyruvate-binding domains"/>
    <property type="match status" value="1"/>
</dbReference>
<dbReference type="FunCoup" id="A0A6M4H853">
    <property type="interactions" value="255"/>
</dbReference>
<dbReference type="SUPFAM" id="SSF55608">
    <property type="entry name" value="Homing endonucleases"/>
    <property type="match status" value="1"/>
</dbReference>
<dbReference type="Gene3D" id="3.30.1490.20">
    <property type="entry name" value="ATP-grasp fold, A domain"/>
    <property type="match status" value="1"/>
</dbReference>
<keyword evidence="8" id="KW-0479">Metal-binding</keyword>